<dbReference type="InterPro" id="IPR003423">
    <property type="entry name" value="OMP_efflux"/>
</dbReference>
<proteinExistence type="inferred from homology"/>
<dbReference type="NCBIfam" id="TIGR01845">
    <property type="entry name" value="outer_NodT"/>
    <property type="match status" value="1"/>
</dbReference>
<dbReference type="SUPFAM" id="SSF56954">
    <property type="entry name" value="Outer membrane efflux proteins (OEP)"/>
    <property type="match status" value="1"/>
</dbReference>
<feature type="signal peptide" evidence="2">
    <location>
        <begin position="1"/>
        <end position="23"/>
    </location>
</feature>
<name>A0ABS8JSF6_9BURK</name>
<dbReference type="Gene3D" id="1.20.1600.10">
    <property type="entry name" value="Outer membrane efflux proteins (OEP)"/>
    <property type="match status" value="1"/>
</dbReference>
<dbReference type="EMBL" id="JAJITD010000004">
    <property type="protein sequence ID" value="MCC8392840.1"/>
    <property type="molecule type" value="Genomic_DNA"/>
</dbReference>
<comment type="subcellular location">
    <subcellularLocation>
        <location evidence="2">Cell membrane</location>
        <topology evidence="2">Lipid-anchor</topology>
    </subcellularLocation>
</comment>
<comment type="caution">
    <text evidence="3">The sequence shown here is derived from an EMBL/GenBank/DDBJ whole genome shotgun (WGS) entry which is preliminary data.</text>
</comment>
<evidence type="ECO:0000256" key="1">
    <source>
        <dbReference type="ARBA" id="ARBA00007613"/>
    </source>
</evidence>
<keyword evidence="2" id="KW-1134">Transmembrane beta strand</keyword>
<keyword evidence="2" id="KW-0564">Palmitate</keyword>
<gene>
    <name evidence="3" type="ORF">LJ656_09590</name>
</gene>
<evidence type="ECO:0000256" key="2">
    <source>
        <dbReference type="RuleBase" id="RU362097"/>
    </source>
</evidence>
<dbReference type="RefSeq" id="WP_230509051.1">
    <property type="nucleotide sequence ID" value="NZ_JAJITD010000004.1"/>
</dbReference>
<keyword evidence="2" id="KW-0449">Lipoprotein</keyword>
<dbReference type="PROSITE" id="PS51257">
    <property type="entry name" value="PROKAR_LIPOPROTEIN"/>
    <property type="match status" value="1"/>
</dbReference>
<dbReference type="PANTHER" id="PTHR30203">
    <property type="entry name" value="OUTER MEMBRANE CATION EFFLUX PROTEIN"/>
    <property type="match status" value="1"/>
</dbReference>
<organism evidence="3 4">
    <name type="scientific">Paraburkholderia sejongensis</name>
    <dbReference type="NCBI Taxonomy" id="2886946"/>
    <lineage>
        <taxon>Bacteria</taxon>
        <taxon>Pseudomonadati</taxon>
        <taxon>Pseudomonadota</taxon>
        <taxon>Betaproteobacteria</taxon>
        <taxon>Burkholderiales</taxon>
        <taxon>Burkholderiaceae</taxon>
        <taxon>Paraburkholderia</taxon>
    </lineage>
</organism>
<sequence>MKKNRRIVSLLLAAVLGTSGCTSLPGSHAPAPAADLPRAFEAAAQPGVSSDPVPVRWWRLFDDPALDRHVERALAANTDLRVALAQLEMARGEQRRIGAAQWPAAIVESNLGSDPNGKQPSTSIVPKTSYGLGVAVTYEVDLFGRLRDTAAAAMADSAAQKAVADGVKVTVVADIIAAYIDVCGATEQIALVREQIEALLRSRDLVSEQLRHGDASPLELAQSNAALERVQASLPAYEASLQSARNRLTVLQGQAPTASAARAINCTALPTISSPLPVGDGAALLARRPDIREAERRVAAATSRIGIATAELYPKISFGASTGLLGGAIDIFATPLVSWVFLNREAIHAKVAIARSGEQAALAQWDGTVLRALQEVETVLSDYSAEVRRRDALEKAQAESVLALARARARHQAGADPYLSVLDSERTLNDTAQLLTGSRIRLAQLQVSLFRSLGGGWEATDSSIASFRGKY</sequence>
<keyword evidence="2" id="KW-0472">Membrane</keyword>
<feature type="chain" id="PRO_5044977051" evidence="2">
    <location>
        <begin position="24"/>
        <end position="471"/>
    </location>
</feature>
<evidence type="ECO:0000313" key="4">
    <source>
        <dbReference type="Proteomes" id="UP001431019"/>
    </source>
</evidence>
<accession>A0ABS8JSF6</accession>
<reference evidence="3 4" key="1">
    <citation type="submission" date="2021-11" db="EMBL/GenBank/DDBJ databases">
        <authorList>
            <person name="Oh E.-T."/>
            <person name="Kim S.-B."/>
        </authorList>
    </citation>
    <scope>NUCLEOTIDE SEQUENCE [LARGE SCALE GENOMIC DNA]</scope>
    <source>
        <strain evidence="3 4">MMS20-SJTR3</strain>
    </source>
</reference>
<keyword evidence="2" id="KW-0732">Signal</keyword>
<keyword evidence="2" id="KW-0812">Transmembrane</keyword>
<keyword evidence="4" id="KW-1185">Reference proteome</keyword>
<evidence type="ECO:0000313" key="3">
    <source>
        <dbReference type="EMBL" id="MCC8392840.1"/>
    </source>
</evidence>
<dbReference type="Proteomes" id="UP001431019">
    <property type="component" value="Unassembled WGS sequence"/>
</dbReference>
<dbReference type="Pfam" id="PF02321">
    <property type="entry name" value="OEP"/>
    <property type="match status" value="2"/>
</dbReference>
<dbReference type="InterPro" id="IPR010131">
    <property type="entry name" value="MdtP/NodT-like"/>
</dbReference>
<dbReference type="Gene3D" id="2.20.200.10">
    <property type="entry name" value="Outer membrane efflux proteins (OEP)"/>
    <property type="match status" value="1"/>
</dbReference>
<comment type="similarity">
    <text evidence="1 2">Belongs to the outer membrane factor (OMF) (TC 1.B.17) family.</text>
</comment>
<protein>
    <submittedName>
        <fullName evidence="3">Efflux transporter outer membrane subunit</fullName>
    </submittedName>
</protein>
<dbReference type="PANTHER" id="PTHR30203:SF21">
    <property type="entry name" value="OUTER MEMBRANE COMPONENT OF MULTIDRUG EFFLUX PUMP-RELATED"/>
    <property type="match status" value="1"/>
</dbReference>